<protein>
    <recommendedName>
        <fullName evidence="6">LPXTG-domain-containing protein</fullName>
    </recommendedName>
</protein>
<keyword evidence="2" id="KW-0812">Transmembrane</keyword>
<dbReference type="AlphaFoldDB" id="A0A9P9BS91"/>
<feature type="compositionally biased region" description="Low complexity" evidence="1">
    <location>
        <begin position="431"/>
        <end position="444"/>
    </location>
</feature>
<feature type="compositionally biased region" description="Low complexity" evidence="1">
    <location>
        <begin position="491"/>
        <end position="513"/>
    </location>
</feature>
<evidence type="ECO:0000256" key="2">
    <source>
        <dbReference type="SAM" id="Phobius"/>
    </source>
</evidence>
<keyword evidence="3" id="KW-0732">Signal</keyword>
<evidence type="ECO:0000313" key="5">
    <source>
        <dbReference type="Proteomes" id="UP000756346"/>
    </source>
</evidence>
<dbReference type="Proteomes" id="UP000756346">
    <property type="component" value="Unassembled WGS sequence"/>
</dbReference>
<keyword evidence="2" id="KW-1133">Transmembrane helix</keyword>
<reference evidence="4" key="1">
    <citation type="journal article" date="2021" name="Nat. Commun.">
        <title>Genetic determinants of endophytism in the Arabidopsis root mycobiome.</title>
        <authorList>
            <person name="Mesny F."/>
            <person name="Miyauchi S."/>
            <person name="Thiergart T."/>
            <person name="Pickel B."/>
            <person name="Atanasova L."/>
            <person name="Karlsson M."/>
            <person name="Huettel B."/>
            <person name="Barry K.W."/>
            <person name="Haridas S."/>
            <person name="Chen C."/>
            <person name="Bauer D."/>
            <person name="Andreopoulos W."/>
            <person name="Pangilinan J."/>
            <person name="LaButti K."/>
            <person name="Riley R."/>
            <person name="Lipzen A."/>
            <person name="Clum A."/>
            <person name="Drula E."/>
            <person name="Henrissat B."/>
            <person name="Kohler A."/>
            <person name="Grigoriev I.V."/>
            <person name="Martin F.M."/>
            <person name="Hacquard S."/>
        </authorList>
    </citation>
    <scope>NUCLEOTIDE SEQUENCE</scope>
    <source>
        <strain evidence="4">MPI-CAGE-CH-0230</strain>
    </source>
</reference>
<comment type="caution">
    <text evidence="4">The sequence shown here is derived from an EMBL/GenBank/DDBJ whole genome shotgun (WGS) entry which is preliminary data.</text>
</comment>
<sequence>MTRILSLVFAPLFFQHVLSLQVTPNSPCSSFCVDSNDLNFADPNSSNTKNKDIVCYDSEYQSSPAGQKFQRCLSCLQDSTYSQGSESDQLWFLYNLRYAVDYCIFGFPNATNVASTPCSTEKACGQLEGALTGDLLSSAKKADYAFCDANGGVMRSEEIKKCHACVSASDDQDFLANYVVALDAGCQQQPSQGVAIGLSDTVFTKENINTVDPSTTNTTSQKTLGTPVLVGIGIGAAVVLLLLAGIIFVCCRRRRNKRLRLGDGDRQDRMTSQEYPISPLSFHCQAHPSGFEPTTLKGSARATVEESKVHPGPIDFTASPKMLEASAYEKPNYGGWQPQLPKSRMESKNDRSPTSLNSIQTTNPTPTIPGNVHYAWSPHITRFSPVEDLISPQSTTSTTSTTALLPLKPYNPAEWGSPVVSIAEGVGAATPTIPTPTSAATASPLLGRSWGDIPRKSSLPIQVLRQQPQQEKKEPWGELPPRPSPTPRKNTTTLETVTLAVAGGRTARTATAAMPPPKRGSSRARNSGTSPVEASQITIAFAGPPKR</sequence>
<gene>
    <name evidence="4" type="ORF">B0I36DRAFT_430716</name>
</gene>
<feature type="chain" id="PRO_5040411541" description="LPXTG-domain-containing protein" evidence="3">
    <location>
        <begin position="20"/>
        <end position="547"/>
    </location>
</feature>
<keyword evidence="2" id="KW-0472">Membrane</keyword>
<proteinExistence type="predicted"/>
<feature type="signal peptide" evidence="3">
    <location>
        <begin position="1"/>
        <end position="19"/>
    </location>
</feature>
<organism evidence="4 5">
    <name type="scientific">Microdochium trichocladiopsis</name>
    <dbReference type="NCBI Taxonomy" id="1682393"/>
    <lineage>
        <taxon>Eukaryota</taxon>
        <taxon>Fungi</taxon>
        <taxon>Dikarya</taxon>
        <taxon>Ascomycota</taxon>
        <taxon>Pezizomycotina</taxon>
        <taxon>Sordariomycetes</taxon>
        <taxon>Xylariomycetidae</taxon>
        <taxon>Xylariales</taxon>
        <taxon>Microdochiaceae</taxon>
        <taxon>Microdochium</taxon>
    </lineage>
</organism>
<evidence type="ECO:0000313" key="4">
    <source>
        <dbReference type="EMBL" id="KAH7033508.1"/>
    </source>
</evidence>
<evidence type="ECO:0008006" key="6">
    <source>
        <dbReference type="Google" id="ProtNLM"/>
    </source>
</evidence>
<evidence type="ECO:0000256" key="1">
    <source>
        <dbReference type="SAM" id="MobiDB-lite"/>
    </source>
</evidence>
<name>A0A9P9BS91_9PEZI</name>
<feature type="compositionally biased region" description="Polar residues" evidence="1">
    <location>
        <begin position="352"/>
        <end position="365"/>
    </location>
</feature>
<feature type="region of interest" description="Disordered" evidence="1">
    <location>
        <begin position="332"/>
        <end position="368"/>
    </location>
</feature>
<accession>A0A9P9BS91</accession>
<feature type="compositionally biased region" description="Polar residues" evidence="1">
    <location>
        <begin position="523"/>
        <end position="538"/>
    </location>
</feature>
<dbReference type="EMBL" id="JAGTJQ010000004">
    <property type="protein sequence ID" value="KAH7033508.1"/>
    <property type="molecule type" value="Genomic_DNA"/>
</dbReference>
<feature type="region of interest" description="Disordered" evidence="1">
    <location>
        <begin position="431"/>
        <end position="451"/>
    </location>
</feature>
<evidence type="ECO:0000256" key="3">
    <source>
        <dbReference type="SAM" id="SignalP"/>
    </source>
</evidence>
<dbReference type="RefSeq" id="XP_046014340.1">
    <property type="nucleotide sequence ID" value="XM_046162546.1"/>
</dbReference>
<feature type="transmembrane region" description="Helical" evidence="2">
    <location>
        <begin position="228"/>
        <end position="251"/>
    </location>
</feature>
<keyword evidence="5" id="KW-1185">Reference proteome</keyword>
<feature type="region of interest" description="Disordered" evidence="1">
    <location>
        <begin position="465"/>
        <end position="547"/>
    </location>
</feature>
<dbReference type="GeneID" id="70192092"/>
<dbReference type="OrthoDB" id="5426678at2759"/>